<keyword evidence="2 4" id="KW-0238">DNA-binding</keyword>
<dbReference type="Proteomes" id="UP000289708">
    <property type="component" value="Unassembled WGS sequence"/>
</dbReference>
<organism evidence="6 7">
    <name type="scientific">Hansschlegelia zhihuaiae</name>
    <dbReference type="NCBI Taxonomy" id="405005"/>
    <lineage>
        <taxon>Bacteria</taxon>
        <taxon>Pseudomonadati</taxon>
        <taxon>Pseudomonadota</taxon>
        <taxon>Alphaproteobacteria</taxon>
        <taxon>Hyphomicrobiales</taxon>
        <taxon>Methylopilaceae</taxon>
        <taxon>Hansschlegelia</taxon>
    </lineage>
</organism>
<evidence type="ECO:0000259" key="5">
    <source>
        <dbReference type="PROSITE" id="PS50977"/>
    </source>
</evidence>
<reference evidence="6 7" key="1">
    <citation type="submission" date="2018-12" db="EMBL/GenBank/DDBJ databases">
        <title>bacterium Hansschlegelia zhihuaiae S113.</title>
        <authorList>
            <person name="He J."/>
        </authorList>
    </citation>
    <scope>NUCLEOTIDE SEQUENCE [LARGE SCALE GENOMIC DNA]</scope>
    <source>
        <strain evidence="6 7">S 113</strain>
    </source>
</reference>
<evidence type="ECO:0000256" key="4">
    <source>
        <dbReference type="PROSITE-ProRule" id="PRU00335"/>
    </source>
</evidence>
<evidence type="ECO:0000313" key="6">
    <source>
        <dbReference type="EMBL" id="RXF75002.1"/>
    </source>
</evidence>
<dbReference type="GO" id="GO:0003677">
    <property type="term" value="F:DNA binding"/>
    <property type="evidence" value="ECO:0007669"/>
    <property type="project" value="UniProtKB-UniRule"/>
</dbReference>
<sequence length="206" mass="23536">MLHAADRRRTDTRERILELAEASTLAKGFGGTSIDELIAGVGITKSGFFYHFRDKTELAEALMDRYLVHNRKVISDIFDRADELIEDPLHGMLAALKMFAETLSNIPEAHPGCLAATFCYQDQLFSARIREMNIEGMLDWRTSFRRRFEAIVERYPPKREVDLDAMADSVITLVEGGLILGRVHQDPSILPRQIMLFRDFVRLSFS</sequence>
<gene>
    <name evidence="6" type="ORF">EK403_02815</name>
</gene>
<feature type="domain" description="HTH tetR-type" evidence="5">
    <location>
        <begin position="10"/>
        <end position="70"/>
    </location>
</feature>
<evidence type="ECO:0000256" key="1">
    <source>
        <dbReference type="ARBA" id="ARBA00023015"/>
    </source>
</evidence>
<name>A0A4V1KJQ4_9HYPH</name>
<dbReference type="Pfam" id="PF00440">
    <property type="entry name" value="TetR_N"/>
    <property type="match status" value="1"/>
</dbReference>
<dbReference type="EMBL" id="RYFI01000002">
    <property type="protein sequence ID" value="RXF75002.1"/>
    <property type="molecule type" value="Genomic_DNA"/>
</dbReference>
<evidence type="ECO:0000313" key="7">
    <source>
        <dbReference type="Proteomes" id="UP000289708"/>
    </source>
</evidence>
<dbReference type="InterPro" id="IPR001647">
    <property type="entry name" value="HTH_TetR"/>
</dbReference>
<dbReference type="PANTHER" id="PTHR47506:SF1">
    <property type="entry name" value="HTH-TYPE TRANSCRIPTIONAL REGULATOR YJDC"/>
    <property type="match status" value="1"/>
</dbReference>
<keyword evidence="1" id="KW-0805">Transcription regulation</keyword>
<dbReference type="PANTHER" id="PTHR47506">
    <property type="entry name" value="TRANSCRIPTIONAL REGULATORY PROTEIN"/>
    <property type="match status" value="1"/>
</dbReference>
<protein>
    <submittedName>
        <fullName evidence="6">TetR/AcrR family transcriptional regulator</fullName>
    </submittedName>
</protein>
<proteinExistence type="predicted"/>
<accession>A0A4V1KJQ4</accession>
<dbReference type="AlphaFoldDB" id="A0A4V1KJQ4"/>
<dbReference type="OrthoDB" id="9809772at2"/>
<dbReference type="RefSeq" id="WP_128775992.1">
    <property type="nucleotide sequence ID" value="NZ_RYFI01000002.1"/>
</dbReference>
<dbReference type="InterPro" id="IPR036271">
    <property type="entry name" value="Tet_transcr_reg_TetR-rel_C_sf"/>
</dbReference>
<evidence type="ECO:0000256" key="2">
    <source>
        <dbReference type="ARBA" id="ARBA00023125"/>
    </source>
</evidence>
<feature type="DNA-binding region" description="H-T-H motif" evidence="4">
    <location>
        <begin position="33"/>
        <end position="52"/>
    </location>
</feature>
<dbReference type="InterPro" id="IPR009057">
    <property type="entry name" value="Homeodomain-like_sf"/>
</dbReference>
<dbReference type="PROSITE" id="PS50977">
    <property type="entry name" value="HTH_TETR_2"/>
    <property type="match status" value="1"/>
</dbReference>
<evidence type="ECO:0000256" key="3">
    <source>
        <dbReference type="ARBA" id="ARBA00023163"/>
    </source>
</evidence>
<dbReference type="SUPFAM" id="SSF46689">
    <property type="entry name" value="Homeodomain-like"/>
    <property type="match status" value="1"/>
</dbReference>
<dbReference type="SUPFAM" id="SSF48498">
    <property type="entry name" value="Tetracyclin repressor-like, C-terminal domain"/>
    <property type="match status" value="1"/>
</dbReference>
<keyword evidence="7" id="KW-1185">Reference proteome</keyword>
<comment type="caution">
    <text evidence="6">The sequence shown here is derived from an EMBL/GenBank/DDBJ whole genome shotgun (WGS) entry which is preliminary data.</text>
</comment>
<dbReference type="Gene3D" id="1.10.357.10">
    <property type="entry name" value="Tetracycline Repressor, domain 2"/>
    <property type="match status" value="1"/>
</dbReference>
<keyword evidence="3" id="KW-0804">Transcription</keyword>